<dbReference type="GO" id="GO:0003677">
    <property type="term" value="F:DNA binding"/>
    <property type="evidence" value="ECO:0007669"/>
    <property type="project" value="InterPro"/>
</dbReference>
<comment type="caution">
    <text evidence="2">The sequence shown here is derived from an EMBL/GenBank/DDBJ whole genome shotgun (WGS) entry which is preliminary data.</text>
</comment>
<dbReference type="InterPro" id="IPR002559">
    <property type="entry name" value="Transposase_11"/>
</dbReference>
<sequence>MPTPQTEAAVDGLVEQAEELCTLHDHITRVIAALDVSEGPFSDQYGRASTTDFAFESVVRMFLYQHARGFNDSELHRRLKGTAYVFIRFELGRAPTQQAINYMWRRRFSLADRRAIKATARDIRAVAADHDIVSDGEPRLDPGEVSDAGVTDEHIMKAIRTARDRGLGAFETDRAANARYPDELFFERQAYLNLADVGTTTPRRRFDRLSDWNNTPHGDTHLRTMKQIAAPTEQMSLTDFADGERPRDWQRIREAILEPFHAGLECLLEEIDANDGLREPVIAAVDITHWEFYPSPYKDDDDVEPEDDVVIVNGKEKVPKDEFPGMVSGDKEGRSYKFATLTIIGQDTPIVLGIEPVREASTWEGDASQIESHTKAGIVRRLLAQAQQHVEIHKLFADREFDAMEVRDVIDRHNITYLIPRPVYAADLDQIEKLEEHPLADVAVERAVPLSVDGRSHELSFMYVPSTEEDGKYAVFTTNRDVTPDQVMGLTAQYSHRWQIESEYKTIKHHFLPTTASTDYRVRLLYFVLGVVMYNVWRLTNLLLREAVSGSLGAKPPLRAGEVVELVGFCLVPPD</sequence>
<dbReference type="OrthoDB" id="225944at2157"/>
<accession>A0A830GFH0</accession>
<dbReference type="GO" id="GO:0004803">
    <property type="term" value="F:transposase activity"/>
    <property type="evidence" value="ECO:0007669"/>
    <property type="project" value="InterPro"/>
</dbReference>
<evidence type="ECO:0000259" key="1">
    <source>
        <dbReference type="Pfam" id="PF01609"/>
    </source>
</evidence>
<feature type="domain" description="Transposase IS4-like" evidence="1">
    <location>
        <begin position="379"/>
        <end position="511"/>
    </location>
</feature>
<gene>
    <name evidence="2" type="ORF">GCM10009021_29730</name>
</gene>
<proteinExistence type="predicted"/>
<reference evidence="2 3" key="1">
    <citation type="journal article" date="2019" name="Int. J. Syst. Evol. Microbiol.">
        <title>The Global Catalogue of Microorganisms (GCM) 10K type strain sequencing project: providing services to taxonomists for standard genome sequencing and annotation.</title>
        <authorList>
            <consortium name="The Broad Institute Genomics Platform"/>
            <consortium name="The Broad Institute Genome Sequencing Center for Infectious Disease"/>
            <person name="Wu L."/>
            <person name="Ma J."/>
        </authorList>
    </citation>
    <scope>NUCLEOTIDE SEQUENCE [LARGE SCALE GENOMIC DNA]</scope>
    <source>
        <strain evidence="2 3">JCM 16331</strain>
    </source>
</reference>
<dbReference type="InterPro" id="IPR012337">
    <property type="entry name" value="RNaseH-like_sf"/>
</dbReference>
<organism evidence="2 3">
    <name type="scientific">Halarchaeum nitratireducens</name>
    <dbReference type="NCBI Taxonomy" id="489913"/>
    <lineage>
        <taxon>Archaea</taxon>
        <taxon>Methanobacteriati</taxon>
        <taxon>Methanobacteriota</taxon>
        <taxon>Stenosarchaea group</taxon>
        <taxon>Halobacteria</taxon>
        <taxon>Halobacteriales</taxon>
        <taxon>Halobacteriaceae</taxon>
    </lineage>
</organism>
<evidence type="ECO:0000313" key="3">
    <source>
        <dbReference type="Proteomes" id="UP000608850"/>
    </source>
</evidence>
<name>A0A830GFH0_9EURY</name>
<keyword evidence="3" id="KW-1185">Reference proteome</keyword>
<dbReference type="Proteomes" id="UP000608850">
    <property type="component" value="Unassembled WGS sequence"/>
</dbReference>
<dbReference type="Pfam" id="PF01609">
    <property type="entry name" value="DDE_Tnp_1"/>
    <property type="match status" value="1"/>
</dbReference>
<dbReference type="GO" id="GO:0006313">
    <property type="term" value="P:DNA transposition"/>
    <property type="evidence" value="ECO:0007669"/>
    <property type="project" value="InterPro"/>
</dbReference>
<protein>
    <recommendedName>
        <fullName evidence="1">Transposase IS4-like domain-containing protein</fullName>
    </recommendedName>
</protein>
<dbReference type="AlphaFoldDB" id="A0A830GFH0"/>
<evidence type="ECO:0000313" key="2">
    <source>
        <dbReference type="EMBL" id="GGN25714.1"/>
    </source>
</evidence>
<dbReference type="EMBL" id="BMOQ01000010">
    <property type="protein sequence ID" value="GGN25714.1"/>
    <property type="molecule type" value="Genomic_DNA"/>
</dbReference>
<dbReference type="SUPFAM" id="SSF53098">
    <property type="entry name" value="Ribonuclease H-like"/>
    <property type="match status" value="1"/>
</dbReference>